<dbReference type="EMBL" id="CASHSV030000024">
    <property type="protein sequence ID" value="CAJ2638666.1"/>
    <property type="molecule type" value="Genomic_DNA"/>
</dbReference>
<accession>A0ACB0J347</accession>
<evidence type="ECO:0000313" key="1">
    <source>
        <dbReference type="EMBL" id="CAJ2638666.1"/>
    </source>
</evidence>
<proteinExistence type="predicted"/>
<keyword evidence="2" id="KW-1185">Reference proteome</keyword>
<dbReference type="Proteomes" id="UP001177021">
    <property type="component" value="Unassembled WGS sequence"/>
</dbReference>
<evidence type="ECO:0000313" key="2">
    <source>
        <dbReference type="Proteomes" id="UP001177021"/>
    </source>
</evidence>
<sequence>MEGNNKDNENEDMISDLTNEVILHILSFLNAKQAVQTCILSKRWINLWKTLPTLIFSSNHMTFESYKVFMSQFLSLRDHSTNIHTLHMSSNYTVYDREFKEAIKYAVLHNVKHLQLDVPNIECFPSCFFSCLTLTSLNLSAHYKRLFNIDQPQIFLDSLNLPSLTKLSLKYYAFRGNTDNCAEPFSTFNMLNTLIIDRCVVRRTSNLRISNAKLVNLTIHCFPNAYPFTSSGLASFRIELYYAPSLRNFTFTGENILKLFGSINVFSSIKHLNIHLPCCLNPENHSSILLDWLFKLATIESLTISSDTLTVLYIKPLMVLFILHL</sequence>
<protein>
    <submittedName>
        <fullName evidence="1">Uncharacterized protein</fullName>
    </submittedName>
</protein>
<organism evidence="1 2">
    <name type="scientific">Trifolium pratense</name>
    <name type="common">Red clover</name>
    <dbReference type="NCBI Taxonomy" id="57577"/>
    <lineage>
        <taxon>Eukaryota</taxon>
        <taxon>Viridiplantae</taxon>
        <taxon>Streptophyta</taxon>
        <taxon>Embryophyta</taxon>
        <taxon>Tracheophyta</taxon>
        <taxon>Spermatophyta</taxon>
        <taxon>Magnoliopsida</taxon>
        <taxon>eudicotyledons</taxon>
        <taxon>Gunneridae</taxon>
        <taxon>Pentapetalae</taxon>
        <taxon>rosids</taxon>
        <taxon>fabids</taxon>
        <taxon>Fabales</taxon>
        <taxon>Fabaceae</taxon>
        <taxon>Papilionoideae</taxon>
        <taxon>50 kb inversion clade</taxon>
        <taxon>NPAAA clade</taxon>
        <taxon>Hologalegina</taxon>
        <taxon>IRL clade</taxon>
        <taxon>Trifolieae</taxon>
        <taxon>Trifolium</taxon>
    </lineage>
</organism>
<gene>
    <name evidence="1" type="ORF">MILVUS5_LOCUS8825</name>
</gene>
<name>A0ACB0J347_TRIPR</name>
<reference evidence="1" key="1">
    <citation type="submission" date="2023-10" db="EMBL/GenBank/DDBJ databases">
        <authorList>
            <person name="Rodriguez Cubillos JULIANA M."/>
            <person name="De Vega J."/>
        </authorList>
    </citation>
    <scope>NUCLEOTIDE SEQUENCE</scope>
</reference>
<comment type="caution">
    <text evidence="1">The sequence shown here is derived from an EMBL/GenBank/DDBJ whole genome shotgun (WGS) entry which is preliminary data.</text>
</comment>